<organism evidence="3 4">
    <name type="scientific">Daphnia magna</name>
    <dbReference type="NCBI Taxonomy" id="35525"/>
    <lineage>
        <taxon>Eukaryota</taxon>
        <taxon>Metazoa</taxon>
        <taxon>Ecdysozoa</taxon>
        <taxon>Arthropoda</taxon>
        <taxon>Crustacea</taxon>
        <taxon>Branchiopoda</taxon>
        <taxon>Diplostraca</taxon>
        <taxon>Cladocera</taxon>
        <taxon>Anomopoda</taxon>
        <taxon>Daphniidae</taxon>
        <taxon>Daphnia</taxon>
    </lineage>
</organism>
<feature type="signal peptide" evidence="2">
    <location>
        <begin position="1"/>
        <end position="38"/>
    </location>
</feature>
<gene>
    <name evidence="3" type="ORF">APZ42_012755</name>
</gene>
<dbReference type="Proteomes" id="UP000076858">
    <property type="component" value="Unassembled WGS sequence"/>
</dbReference>
<feature type="compositionally biased region" description="Basic and acidic residues" evidence="1">
    <location>
        <begin position="244"/>
        <end position="259"/>
    </location>
</feature>
<dbReference type="EMBL" id="LRGB01000166">
    <property type="protein sequence ID" value="KZS20532.1"/>
    <property type="molecule type" value="Genomic_DNA"/>
</dbReference>
<sequence length="376" mass="41829">MGLFSSRQRVESAMKRRELAARIVLLATILLLAQAVSGAPVENGFRLINKEVPYPPEASSQETDVDVQDLHSLNNKNLQKTVANISDVANHDASPPTADDAKRSLNNDKSDFVLSDFTFSNDTPHDMAEYIFWTGDENSVINAIKDFVNQGLITVEEGKEFMEQVQHDLHQIRLRYGTNADKTAPTVPPENTKNIPNENEEDNESQQLTELLAPSNKALSAEGQKSHKGEIVVTSYGPVPKSSNEPKEETGRLEDEIKTRGTSSSNTKEEHLNEAHIVDLLSNQYTLEEILYQLARILFSQSLSQAGHPEAEEALRKFADFLEKESKEGKMSPELQKKVLEVLLMSLFDSMADQHIPVLPAVKSSPTERPSATDNH</sequence>
<evidence type="ECO:0000256" key="1">
    <source>
        <dbReference type="SAM" id="MobiDB-lite"/>
    </source>
</evidence>
<proteinExistence type="predicted"/>
<protein>
    <submittedName>
        <fullName evidence="3">Uncharacterized protein</fullName>
    </submittedName>
</protein>
<keyword evidence="2" id="KW-0732">Signal</keyword>
<dbReference type="STRING" id="35525.A0A162RI91"/>
<dbReference type="OrthoDB" id="6348293at2759"/>
<evidence type="ECO:0000313" key="4">
    <source>
        <dbReference type="Proteomes" id="UP000076858"/>
    </source>
</evidence>
<dbReference type="AlphaFoldDB" id="A0A162RI91"/>
<evidence type="ECO:0000256" key="2">
    <source>
        <dbReference type="SAM" id="SignalP"/>
    </source>
</evidence>
<feature type="region of interest" description="Disordered" evidence="1">
    <location>
        <begin position="177"/>
        <end position="269"/>
    </location>
</feature>
<accession>A0A162RI91</accession>
<feature type="region of interest" description="Disordered" evidence="1">
    <location>
        <begin position="86"/>
        <end position="105"/>
    </location>
</feature>
<keyword evidence="4" id="KW-1185">Reference proteome</keyword>
<feature type="chain" id="PRO_5007838982" evidence="2">
    <location>
        <begin position="39"/>
        <end position="376"/>
    </location>
</feature>
<reference evidence="3 4" key="1">
    <citation type="submission" date="2016-03" db="EMBL/GenBank/DDBJ databases">
        <title>EvidentialGene: Evidence-directed Construction of Genes on Genomes.</title>
        <authorList>
            <person name="Gilbert D.G."/>
            <person name="Choi J.-H."/>
            <person name="Mockaitis K."/>
            <person name="Colbourne J."/>
            <person name="Pfrender M."/>
        </authorList>
    </citation>
    <scope>NUCLEOTIDE SEQUENCE [LARGE SCALE GENOMIC DNA]</scope>
    <source>
        <strain evidence="3 4">Xinb3</strain>
        <tissue evidence="3">Complete organism</tissue>
    </source>
</reference>
<name>A0A162RI91_9CRUS</name>
<evidence type="ECO:0000313" key="3">
    <source>
        <dbReference type="EMBL" id="KZS20532.1"/>
    </source>
</evidence>
<comment type="caution">
    <text evidence="3">The sequence shown here is derived from an EMBL/GenBank/DDBJ whole genome shotgun (WGS) entry which is preliminary data.</text>
</comment>